<gene>
    <name evidence="1" type="ORF">UFOVP29_291</name>
</gene>
<accession>A0A6J5KPN6</accession>
<dbReference type="EMBL" id="LR796167">
    <property type="protein sequence ID" value="CAB4123132.1"/>
    <property type="molecule type" value="Genomic_DNA"/>
</dbReference>
<organism evidence="1">
    <name type="scientific">uncultured Caudovirales phage</name>
    <dbReference type="NCBI Taxonomy" id="2100421"/>
    <lineage>
        <taxon>Viruses</taxon>
        <taxon>Duplodnaviria</taxon>
        <taxon>Heunggongvirae</taxon>
        <taxon>Uroviricota</taxon>
        <taxon>Caudoviricetes</taxon>
        <taxon>Peduoviridae</taxon>
        <taxon>Maltschvirus</taxon>
        <taxon>Maltschvirus maltsch</taxon>
    </lineage>
</organism>
<sequence>MEDWRWFLLWIQKNGFVTQGLTPACDLHVDLIWDQLDYEILATDLGDYLNKVVHVWEVESCSTVAEVMMAMGSLRRQASCD</sequence>
<proteinExistence type="predicted"/>
<evidence type="ECO:0000313" key="1">
    <source>
        <dbReference type="EMBL" id="CAB4123132.1"/>
    </source>
</evidence>
<name>A0A6J5KPN6_9CAUD</name>
<reference evidence="1" key="1">
    <citation type="submission" date="2020-04" db="EMBL/GenBank/DDBJ databases">
        <authorList>
            <person name="Chiriac C."/>
            <person name="Salcher M."/>
            <person name="Ghai R."/>
            <person name="Kavagutti S V."/>
        </authorList>
    </citation>
    <scope>NUCLEOTIDE SEQUENCE</scope>
</reference>
<protein>
    <submittedName>
        <fullName evidence="1">Uncharacterized protein</fullName>
    </submittedName>
</protein>